<reference evidence="4 5" key="1">
    <citation type="submission" date="2019-08" db="EMBL/GenBank/DDBJ databases">
        <title>Archaea genome.</title>
        <authorList>
            <person name="Kajale S."/>
            <person name="Shouche Y."/>
            <person name="Deshpande N."/>
            <person name="Sharma A."/>
        </authorList>
    </citation>
    <scope>NUCLEOTIDE SEQUENCE [LARGE SCALE GENOMIC DNA]</scope>
    <source>
        <strain evidence="4 5">ESP3B_9</strain>
    </source>
</reference>
<gene>
    <name evidence="4" type="ORF">FYC77_07595</name>
</gene>
<dbReference type="RefSeq" id="WP_149080909.1">
    <property type="nucleotide sequence ID" value="NZ_VTAW01000007.1"/>
</dbReference>
<dbReference type="PANTHER" id="PTHR43540">
    <property type="entry name" value="PEROXYUREIDOACRYLATE/UREIDOACRYLATE AMIDOHYDROLASE-RELATED"/>
    <property type="match status" value="1"/>
</dbReference>
<evidence type="ECO:0000313" key="5">
    <source>
        <dbReference type="Proteomes" id="UP000324104"/>
    </source>
</evidence>
<comment type="caution">
    <text evidence="4">The sequence shown here is derived from an EMBL/GenBank/DDBJ whole genome shotgun (WGS) entry which is preliminary data.</text>
</comment>
<dbReference type="Gene3D" id="3.40.50.850">
    <property type="entry name" value="Isochorismatase-like"/>
    <property type="match status" value="1"/>
</dbReference>
<name>A0A5D5AS19_9EURY</name>
<proteinExistence type="predicted"/>
<dbReference type="InterPro" id="IPR050272">
    <property type="entry name" value="Isochorismatase-like_hydrls"/>
</dbReference>
<keyword evidence="5" id="KW-1185">Reference proteome</keyword>
<feature type="region of interest" description="Disordered" evidence="2">
    <location>
        <begin position="89"/>
        <end position="118"/>
    </location>
</feature>
<dbReference type="Proteomes" id="UP000324104">
    <property type="component" value="Unassembled WGS sequence"/>
</dbReference>
<keyword evidence="1" id="KW-0378">Hydrolase</keyword>
<sequence>MYIPELVPEDDKEVLLEKAGYAGSVGFGETPAVLIVDMTNAFVEDDYPNGYAETGKPAVEAISRLMDDARKHGIRGYYAKAKTEGSPVELGRWTESTGLGEDDQGHEPTDGNPDELADGIEPGPQDVVIDEKYKPSMFFGTQLESMLSYDGVDTLIVTGMTTSGCVRATVVDAFSYNYRIIVPEECVADRSQISHETTLFDIDMKYGDVRPLDDVLEQL</sequence>
<evidence type="ECO:0000313" key="4">
    <source>
        <dbReference type="EMBL" id="TYT62622.1"/>
    </source>
</evidence>
<dbReference type="GO" id="GO:0016787">
    <property type="term" value="F:hydrolase activity"/>
    <property type="evidence" value="ECO:0007669"/>
    <property type="project" value="UniProtKB-KW"/>
</dbReference>
<dbReference type="SUPFAM" id="SSF52499">
    <property type="entry name" value="Isochorismatase-like hydrolases"/>
    <property type="match status" value="1"/>
</dbReference>
<accession>A0A5D5AS19</accession>
<dbReference type="InterPro" id="IPR000868">
    <property type="entry name" value="Isochorismatase-like_dom"/>
</dbReference>
<evidence type="ECO:0000256" key="1">
    <source>
        <dbReference type="ARBA" id="ARBA00022801"/>
    </source>
</evidence>
<dbReference type="Pfam" id="PF00857">
    <property type="entry name" value="Isochorismatase"/>
    <property type="match status" value="1"/>
</dbReference>
<organism evidence="4 5">
    <name type="scientific">Natrialba swarupiae</name>
    <dbReference type="NCBI Taxonomy" id="2448032"/>
    <lineage>
        <taxon>Archaea</taxon>
        <taxon>Methanobacteriati</taxon>
        <taxon>Methanobacteriota</taxon>
        <taxon>Stenosarchaea group</taxon>
        <taxon>Halobacteria</taxon>
        <taxon>Halobacteriales</taxon>
        <taxon>Natrialbaceae</taxon>
        <taxon>Natrialba</taxon>
    </lineage>
</organism>
<evidence type="ECO:0000259" key="3">
    <source>
        <dbReference type="Pfam" id="PF00857"/>
    </source>
</evidence>
<dbReference type="EMBL" id="VTAW01000007">
    <property type="protein sequence ID" value="TYT62622.1"/>
    <property type="molecule type" value="Genomic_DNA"/>
</dbReference>
<dbReference type="AlphaFoldDB" id="A0A5D5AS19"/>
<dbReference type="InterPro" id="IPR036380">
    <property type="entry name" value="Isochorismatase-like_sf"/>
</dbReference>
<feature type="domain" description="Isochorismatase-like" evidence="3">
    <location>
        <begin position="32"/>
        <end position="203"/>
    </location>
</feature>
<evidence type="ECO:0000256" key="2">
    <source>
        <dbReference type="SAM" id="MobiDB-lite"/>
    </source>
</evidence>
<protein>
    <submittedName>
        <fullName evidence="4">Isochorismatase family protein</fullName>
    </submittedName>
</protein>
<dbReference type="PANTHER" id="PTHR43540:SF1">
    <property type="entry name" value="ISOCHORISMATASE HYDROLASE"/>
    <property type="match status" value="1"/>
</dbReference>